<evidence type="ECO:0000313" key="1">
    <source>
        <dbReference type="EMBL" id="UWZ56811.1"/>
    </source>
</evidence>
<proteinExistence type="predicted"/>
<gene>
    <name evidence="1" type="ORF">Daura_11900</name>
</gene>
<accession>A0A9Q9IJK6</accession>
<dbReference type="Proteomes" id="UP001058003">
    <property type="component" value="Chromosome"/>
</dbReference>
<evidence type="ECO:0000313" key="2">
    <source>
        <dbReference type="Proteomes" id="UP001058003"/>
    </source>
</evidence>
<sequence length="208" mass="22525">MVLLLLIGGGVTWLVLNNDKGTPTVAASSGPASPSPSPSPTEVLPVFNTSAAPVSVLGGTWQPGDQTKTWDFGNWPFAFRTAADVTCEFWVGEPNYKAYNCNRGVNPAHTVMAIVVRRCANQCDEAEQAQLETTTPWKPDVTLTTKDPVTKFGNVDYGDGRQQFTMVHYFGKSAGAPLEWVVIFQGNSPNKDHELVLKAANDIRSQTP</sequence>
<dbReference type="AlphaFoldDB" id="A0A9Q9IJK6"/>
<dbReference type="KEGG" id="daur:Daura_11900"/>
<protein>
    <submittedName>
        <fullName evidence="1">Uncharacterized protein</fullName>
    </submittedName>
</protein>
<keyword evidence="2" id="KW-1185">Reference proteome</keyword>
<dbReference type="RefSeq" id="WP_156089709.1">
    <property type="nucleotide sequence ID" value="NZ_CP073767.1"/>
</dbReference>
<name>A0A9Q9IJK6_9ACTN</name>
<organism evidence="1 2">
    <name type="scientific">Dactylosporangium aurantiacum</name>
    <dbReference type="NCBI Taxonomy" id="35754"/>
    <lineage>
        <taxon>Bacteria</taxon>
        <taxon>Bacillati</taxon>
        <taxon>Actinomycetota</taxon>
        <taxon>Actinomycetes</taxon>
        <taxon>Micromonosporales</taxon>
        <taxon>Micromonosporaceae</taxon>
        <taxon>Dactylosporangium</taxon>
    </lineage>
</organism>
<reference evidence="1" key="1">
    <citation type="submission" date="2021-04" db="EMBL/GenBank/DDBJ databases">
        <title>Dactylosporangium aurantiacum NRRL B-8018 full assembly.</title>
        <authorList>
            <person name="Hartkoorn R.C."/>
            <person name="Beaudoing E."/>
            <person name="Hot D."/>
        </authorList>
    </citation>
    <scope>NUCLEOTIDE SEQUENCE</scope>
    <source>
        <strain evidence="1">NRRL B-8018</strain>
    </source>
</reference>
<dbReference type="OrthoDB" id="4375433at2"/>
<dbReference type="EMBL" id="CP073767">
    <property type="protein sequence ID" value="UWZ56811.1"/>
    <property type="molecule type" value="Genomic_DNA"/>
</dbReference>